<dbReference type="EMBL" id="CAXAMM010042662">
    <property type="protein sequence ID" value="CAK9106087.1"/>
    <property type="molecule type" value="Genomic_DNA"/>
</dbReference>
<organism evidence="2 3">
    <name type="scientific">Durusdinium trenchii</name>
    <dbReference type="NCBI Taxonomy" id="1381693"/>
    <lineage>
        <taxon>Eukaryota</taxon>
        <taxon>Sar</taxon>
        <taxon>Alveolata</taxon>
        <taxon>Dinophyceae</taxon>
        <taxon>Suessiales</taxon>
        <taxon>Symbiodiniaceae</taxon>
        <taxon>Durusdinium</taxon>
    </lineage>
</organism>
<reference evidence="2 3" key="1">
    <citation type="submission" date="2024-02" db="EMBL/GenBank/DDBJ databases">
        <authorList>
            <person name="Chen Y."/>
            <person name="Shah S."/>
            <person name="Dougan E. K."/>
            <person name="Thang M."/>
            <person name="Chan C."/>
        </authorList>
    </citation>
    <scope>NUCLEOTIDE SEQUENCE [LARGE SCALE GENOMIC DNA]</scope>
</reference>
<comment type="caution">
    <text evidence="2">The sequence shown here is derived from an EMBL/GenBank/DDBJ whole genome shotgun (WGS) entry which is preliminary data.</text>
</comment>
<feature type="chain" id="PRO_5046648292" description="Methyltransferase domain-containing protein" evidence="1">
    <location>
        <begin position="16"/>
        <end position="545"/>
    </location>
</feature>
<proteinExistence type="predicted"/>
<evidence type="ECO:0000313" key="3">
    <source>
        <dbReference type="Proteomes" id="UP001642464"/>
    </source>
</evidence>
<evidence type="ECO:0008006" key="4">
    <source>
        <dbReference type="Google" id="ProtNLM"/>
    </source>
</evidence>
<name>A0ABP0S166_9DINO</name>
<keyword evidence="3" id="KW-1185">Reference proteome</keyword>
<feature type="signal peptide" evidence="1">
    <location>
        <begin position="1"/>
        <end position="15"/>
    </location>
</feature>
<evidence type="ECO:0000256" key="1">
    <source>
        <dbReference type="SAM" id="SignalP"/>
    </source>
</evidence>
<keyword evidence="1" id="KW-0732">Signal</keyword>
<sequence length="545" mass="60706">MFGSVLHLPFLAVSAAPDATCSVLEKLDGVQCYGLEKASTQSVHPDVAYRPESAASNMCSSQVWQFNPMFACYRGKSSVCMRSGDSFASGSVGERLRGSAFAGNGIHWFGRQQNYAELVDLDPEAFGPRELVIQGLDGESYRLWRNGARLEVDISCWSNSRHPQGCCDWPRTPTPPRPCWGDAGMAEHCCKDGVSADRKFLYNVYTRTTPFLSHAELAYFERLLPEEKINEANFNASRTRWASGWHPPDLLCPSASMAIDGQRATVDASTVLWPLAVLLAAHMQITGTFVNIGAGTCLPPDPLYQLLASPEGYGFLGLAVEGDATRLKRCEVEMASTFATVVPVHLTLNPIDAVHQLLPFLGAMFPEALPPWPLDFLVVDIDGVDCLVVEELMQLVRPKVMQLEIAFHFPPPFRFSMHWDSEKSPRWNDEYDIDRLNPVSGCSLSYALHKFKPFGYHLLRLTPADAIFVHESVAPIMESGLGTKLPQDEFLCYRSSTLYAQMPGNYVREWFYAPHPATAFSRIWSNISSLNKEIGREDVPFTLDF</sequence>
<evidence type="ECO:0000313" key="2">
    <source>
        <dbReference type="EMBL" id="CAK9106087.1"/>
    </source>
</evidence>
<gene>
    <name evidence="2" type="ORF">SCF082_LOCUS49413</name>
</gene>
<accession>A0ABP0S166</accession>
<dbReference type="Proteomes" id="UP001642464">
    <property type="component" value="Unassembled WGS sequence"/>
</dbReference>
<protein>
    <recommendedName>
        <fullName evidence="4">Methyltransferase domain-containing protein</fullName>
    </recommendedName>
</protein>